<feature type="region of interest" description="Disordered" evidence="8">
    <location>
        <begin position="82"/>
        <end position="105"/>
    </location>
</feature>
<keyword evidence="4" id="KW-0808">Transferase</keyword>
<evidence type="ECO:0008006" key="12">
    <source>
        <dbReference type="Google" id="ProtNLM"/>
    </source>
</evidence>
<dbReference type="Proteomes" id="UP000237968">
    <property type="component" value="Unassembled WGS sequence"/>
</dbReference>
<feature type="transmembrane region" description="Helical" evidence="9">
    <location>
        <begin position="377"/>
        <end position="402"/>
    </location>
</feature>
<dbReference type="EMBL" id="PVNK01000105">
    <property type="protein sequence ID" value="PRQ03078.1"/>
    <property type="molecule type" value="Genomic_DNA"/>
</dbReference>
<protein>
    <recommendedName>
        <fullName evidence="12">Glycosyltransferase RgtA/B/C/D-like domain-containing protein</fullName>
    </recommendedName>
</protein>
<feature type="transmembrane region" description="Helical" evidence="9">
    <location>
        <begin position="12"/>
        <end position="29"/>
    </location>
</feature>
<evidence type="ECO:0000256" key="9">
    <source>
        <dbReference type="SAM" id="Phobius"/>
    </source>
</evidence>
<comment type="caution">
    <text evidence="10">The sequence shown here is derived from an EMBL/GenBank/DDBJ whole genome shotgun (WGS) entry which is preliminary data.</text>
</comment>
<feature type="transmembrane region" description="Helical" evidence="9">
    <location>
        <begin position="275"/>
        <end position="298"/>
    </location>
</feature>
<reference evidence="10 11" key="1">
    <citation type="submission" date="2018-03" db="EMBL/GenBank/DDBJ databases">
        <title>Draft Genome Sequences of the Obligatory Marine Myxobacteria Enhygromyxa salina SWB005.</title>
        <authorList>
            <person name="Poehlein A."/>
            <person name="Moghaddam J.A."/>
            <person name="Harms H."/>
            <person name="Alanjari M."/>
            <person name="Koenig G.M."/>
            <person name="Daniel R."/>
            <person name="Schaeberle T.F."/>
        </authorList>
    </citation>
    <scope>NUCLEOTIDE SEQUENCE [LARGE SCALE GENOMIC DNA]</scope>
    <source>
        <strain evidence="10 11">SWB005</strain>
    </source>
</reference>
<evidence type="ECO:0000256" key="4">
    <source>
        <dbReference type="ARBA" id="ARBA00022679"/>
    </source>
</evidence>
<comment type="subcellular location">
    <subcellularLocation>
        <location evidence="1">Cell membrane</location>
        <topology evidence="1">Multi-pass membrane protein</topology>
    </subcellularLocation>
</comment>
<accession>A0A2S9YD78</accession>
<dbReference type="RefSeq" id="WP_106391244.1">
    <property type="nucleotide sequence ID" value="NZ_PVNK01000105.1"/>
</dbReference>
<dbReference type="InterPro" id="IPR050297">
    <property type="entry name" value="LipidA_mod_glycosyltrf_83"/>
</dbReference>
<keyword evidence="11" id="KW-1185">Reference proteome</keyword>
<feature type="transmembrane region" description="Helical" evidence="9">
    <location>
        <begin position="441"/>
        <end position="461"/>
    </location>
</feature>
<feature type="transmembrane region" description="Helical" evidence="9">
    <location>
        <begin position="150"/>
        <end position="166"/>
    </location>
</feature>
<feature type="transmembrane region" description="Helical" evidence="9">
    <location>
        <begin position="172"/>
        <end position="189"/>
    </location>
</feature>
<proteinExistence type="predicted"/>
<organism evidence="10 11">
    <name type="scientific">Enhygromyxa salina</name>
    <dbReference type="NCBI Taxonomy" id="215803"/>
    <lineage>
        <taxon>Bacteria</taxon>
        <taxon>Pseudomonadati</taxon>
        <taxon>Myxococcota</taxon>
        <taxon>Polyangia</taxon>
        <taxon>Nannocystales</taxon>
        <taxon>Nannocystaceae</taxon>
        <taxon>Enhygromyxa</taxon>
    </lineage>
</organism>
<dbReference type="OrthoDB" id="5485349at2"/>
<keyword evidence="7 9" id="KW-0472">Membrane</keyword>
<keyword evidence="2" id="KW-1003">Cell membrane</keyword>
<evidence type="ECO:0000256" key="8">
    <source>
        <dbReference type="SAM" id="MobiDB-lite"/>
    </source>
</evidence>
<keyword evidence="6 9" id="KW-1133">Transmembrane helix</keyword>
<dbReference type="GO" id="GO:0005886">
    <property type="term" value="C:plasma membrane"/>
    <property type="evidence" value="ECO:0007669"/>
    <property type="project" value="UniProtKB-SubCell"/>
</dbReference>
<feature type="transmembrane region" description="Helical" evidence="9">
    <location>
        <begin position="241"/>
        <end position="263"/>
    </location>
</feature>
<evidence type="ECO:0000256" key="1">
    <source>
        <dbReference type="ARBA" id="ARBA00004651"/>
    </source>
</evidence>
<evidence type="ECO:0000256" key="2">
    <source>
        <dbReference type="ARBA" id="ARBA00022475"/>
    </source>
</evidence>
<dbReference type="PANTHER" id="PTHR33908:SF11">
    <property type="entry name" value="MEMBRANE PROTEIN"/>
    <property type="match status" value="1"/>
</dbReference>
<evidence type="ECO:0000256" key="3">
    <source>
        <dbReference type="ARBA" id="ARBA00022676"/>
    </source>
</evidence>
<name>A0A2S9YD78_9BACT</name>
<sequence length="618" mass="66755">MPAKGPAKGDWRRHLIALALLMLCGALLWTSERGRTLTADEPLHLVRGHALWWTHSSHLSYAHPPLANAITSLPYAGRGDEAWGAGAKPDGQPRPPARVSERRPSAAATHAEAFERLPGWDVAQPLSVSTAYFRHDFGVARAELTGARRMMMLWTLALGLFIYCWSERRWGWSAAIVSLALFCLHPTLLAHGRLVTTDMPLAATAFASLAALIAWIERPGWAQVGLFGLATTAMALSKHSGLAFVVVMSLIVLGAALLGRGGFAQQRGGRARRVGLVFGQLTLVAVVMIFVIDAAYMFDRVGLSVAEILAEPEPHNWISKRHDYQLLERSPIAALPESWRLPFPYTWLVGLATVSEQNGAGHGRYFFGMRAAPGNPLYFPVMLFAKSPTGLLILLGFGAGLVVARVRAGVRPSVATTVLALFAALTLASACASKINIGVRHVLPLIVILVVLAGRAGQLLVEAAADPGSPGVPSWLGAGRRGPALVLSCVLASAVGAAWTFPAWLGDFNLLVGGPAGGHRISVIGEDWGQDLGDLAELAEAEGWEQVAYHTTFPLRREELESRGLKVRKIGCKKPYRGPDPVVIHLSDWARRHSCFTWLDGREPAHVVNHHLLVFETE</sequence>
<dbReference type="GO" id="GO:0016763">
    <property type="term" value="F:pentosyltransferase activity"/>
    <property type="evidence" value="ECO:0007669"/>
    <property type="project" value="TreeGrafter"/>
</dbReference>
<feature type="transmembrane region" description="Helical" evidence="9">
    <location>
        <begin position="201"/>
        <end position="221"/>
    </location>
</feature>
<dbReference type="PANTHER" id="PTHR33908">
    <property type="entry name" value="MANNOSYLTRANSFERASE YKCB-RELATED"/>
    <property type="match status" value="1"/>
</dbReference>
<gene>
    <name evidence="10" type="ORF">ENSA5_17970</name>
</gene>
<evidence type="ECO:0000256" key="6">
    <source>
        <dbReference type="ARBA" id="ARBA00022989"/>
    </source>
</evidence>
<keyword evidence="3" id="KW-0328">Glycosyltransferase</keyword>
<evidence type="ECO:0000256" key="5">
    <source>
        <dbReference type="ARBA" id="ARBA00022692"/>
    </source>
</evidence>
<evidence type="ECO:0000313" key="10">
    <source>
        <dbReference type="EMBL" id="PRQ03078.1"/>
    </source>
</evidence>
<feature type="transmembrane region" description="Helical" evidence="9">
    <location>
        <begin position="482"/>
        <end position="505"/>
    </location>
</feature>
<evidence type="ECO:0000313" key="11">
    <source>
        <dbReference type="Proteomes" id="UP000237968"/>
    </source>
</evidence>
<evidence type="ECO:0000256" key="7">
    <source>
        <dbReference type="ARBA" id="ARBA00023136"/>
    </source>
</evidence>
<keyword evidence="5 9" id="KW-0812">Transmembrane</keyword>
<feature type="transmembrane region" description="Helical" evidence="9">
    <location>
        <begin position="414"/>
        <end position="435"/>
    </location>
</feature>
<dbReference type="AlphaFoldDB" id="A0A2S9YD78"/>
<dbReference type="GO" id="GO:0009103">
    <property type="term" value="P:lipopolysaccharide biosynthetic process"/>
    <property type="evidence" value="ECO:0007669"/>
    <property type="project" value="UniProtKB-ARBA"/>
</dbReference>